<protein>
    <submittedName>
        <fullName evidence="6">TetR/AcrR family transcriptional regulator</fullName>
    </submittedName>
</protein>
<dbReference type="PRINTS" id="PR00455">
    <property type="entry name" value="HTHTETR"/>
</dbReference>
<reference evidence="6 7" key="1">
    <citation type="submission" date="2023-09" db="EMBL/GenBank/DDBJ databases">
        <title>Description of three actinobacteria isolated from air of manufacturing shop in a pharmaceutical factory.</title>
        <authorList>
            <person name="Zhang D.-F."/>
        </authorList>
    </citation>
    <scope>NUCLEOTIDE SEQUENCE [LARGE SCALE GENOMIC DNA]</scope>
    <source>
        <strain evidence="6 7">LY-0111</strain>
    </source>
</reference>
<keyword evidence="3" id="KW-0804">Transcription</keyword>
<dbReference type="InterPro" id="IPR036271">
    <property type="entry name" value="Tet_transcr_reg_TetR-rel_C_sf"/>
</dbReference>
<organism evidence="6 7">
    <name type="scientific">Nesterenkonia aerolata</name>
    <dbReference type="NCBI Taxonomy" id="3074079"/>
    <lineage>
        <taxon>Bacteria</taxon>
        <taxon>Bacillati</taxon>
        <taxon>Actinomycetota</taxon>
        <taxon>Actinomycetes</taxon>
        <taxon>Micrococcales</taxon>
        <taxon>Micrococcaceae</taxon>
        <taxon>Nesterenkonia</taxon>
    </lineage>
</organism>
<dbReference type="SUPFAM" id="SSF48498">
    <property type="entry name" value="Tetracyclin repressor-like, C-terminal domain"/>
    <property type="match status" value="1"/>
</dbReference>
<evidence type="ECO:0000259" key="5">
    <source>
        <dbReference type="PROSITE" id="PS50977"/>
    </source>
</evidence>
<dbReference type="Gene3D" id="1.10.10.60">
    <property type="entry name" value="Homeodomain-like"/>
    <property type="match status" value="1"/>
</dbReference>
<dbReference type="SUPFAM" id="SSF46689">
    <property type="entry name" value="Homeodomain-like"/>
    <property type="match status" value="1"/>
</dbReference>
<dbReference type="Gene3D" id="1.10.357.10">
    <property type="entry name" value="Tetracycline Repressor, domain 2"/>
    <property type="match status" value="1"/>
</dbReference>
<dbReference type="InterPro" id="IPR009057">
    <property type="entry name" value="Homeodomain-like_sf"/>
</dbReference>
<feature type="domain" description="HTH tetR-type" evidence="5">
    <location>
        <begin position="15"/>
        <end position="75"/>
    </location>
</feature>
<gene>
    <name evidence="6" type="ORF">RIL96_01480</name>
</gene>
<dbReference type="Proteomes" id="UP001251870">
    <property type="component" value="Unassembled WGS sequence"/>
</dbReference>
<evidence type="ECO:0000313" key="7">
    <source>
        <dbReference type="Proteomes" id="UP001251870"/>
    </source>
</evidence>
<proteinExistence type="predicted"/>
<accession>A0ABU2DP63</accession>
<name>A0ABU2DP63_9MICC</name>
<dbReference type="EMBL" id="JAVKGR010000001">
    <property type="protein sequence ID" value="MDR8018239.1"/>
    <property type="molecule type" value="Genomic_DNA"/>
</dbReference>
<dbReference type="Pfam" id="PF00440">
    <property type="entry name" value="TetR_N"/>
    <property type="match status" value="1"/>
</dbReference>
<evidence type="ECO:0000256" key="1">
    <source>
        <dbReference type="ARBA" id="ARBA00023015"/>
    </source>
</evidence>
<dbReference type="PANTHER" id="PTHR30055">
    <property type="entry name" value="HTH-TYPE TRANSCRIPTIONAL REGULATOR RUTR"/>
    <property type="match status" value="1"/>
</dbReference>
<dbReference type="InterPro" id="IPR001647">
    <property type="entry name" value="HTH_TetR"/>
</dbReference>
<sequence length="200" mass="22634">MTEQQVPAARRGRPGYDRDELIRICVEAFNRHGYEGTSMGALARELGISKSAIYHHVSSKEEILDIALTHSLTELERVVEDAGAAGLRAVDEFERILGESVDVLTRSLPYVTLLLRLRGNSELEVRALQRRREITLRLAELVRRAQHDGDLREDIDARTVSRLTMGMVNSIVDWYRPDRVESVAGLRDSMVSLLLDGLRR</sequence>
<feature type="DNA-binding region" description="H-T-H motif" evidence="4">
    <location>
        <begin position="38"/>
        <end position="57"/>
    </location>
</feature>
<keyword evidence="1" id="KW-0805">Transcription regulation</keyword>
<evidence type="ECO:0000313" key="6">
    <source>
        <dbReference type="EMBL" id="MDR8018239.1"/>
    </source>
</evidence>
<keyword evidence="2 4" id="KW-0238">DNA-binding</keyword>
<keyword evidence="7" id="KW-1185">Reference proteome</keyword>
<evidence type="ECO:0000256" key="2">
    <source>
        <dbReference type="ARBA" id="ARBA00023125"/>
    </source>
</evidence>
<dbReference type="PANTHER" id="PTHR30055:SF234">
    <property type="entry name" value="HTH-TYPE TRANSCRIPTIONAL REGULATOR BETI"/>
    <property type="match status" value="1"/>
</dbReference>
<dbReference type="Pfam" id="PF17932">
    <property type="entry name" value="TetR_C_24"/>
    <property type="match status" value="1"/>
</dbReference>
<evidence type="ECO:0000256" key="3">
    <source>
        <dbReference type="ARBA" id="ARBA00023163"/>
    </source>
</evidence>
<dbReference type="PROSITE" id="PS50977">
    <property type="entry name" value="HTH_TETR_2"/>
    <property type="match status" value="1"/>
</dbReference>
<evidence type="ECO:0000256" key="4">
    <source>
        <dbReference type="PROSITE-ProRule" id="PRU00335"/>
    </source>
</evidence>
<dbReference type="InterPro" id="IPR050109">
    <property type="entry name" value="HTH-type_TetR-like_transc_reg"/>
</dbReference>
<comment type="caution">
    <text evidence="6">The sequence shown here is derived from an EMBL/GenBank/DDBJ whole genome shotgun (WGS) entry which is preliminary data.</text>
</comment>
<dbReference type="RefSeq" id="WP_310547222.1">
    <property type="nucleotide sequence ID" value="NZ_JAVKGR010000001.1"/>
</dbReference>
<dbReference type="InterPro" id="IPR041490">
    <property type="entry name" value="KstR2_TetR_C"/>
</dbReference>